<dbReference type="GO" id="GO:0097526">
    <property type="term" value="C:spliceosomal tri-snRNP complex"/>
    <property type="evidence" value="ECO:0007669"/>
    <property type="project" value="TreeGrafter"/>
</dbReference>
<evidence type="ECO:0000256" key="4">
    <source>
        <dbReference type="ARBA" id="ARBA00022664"/>
    </source>
</evidence>
<dbReference type="InterPro" id="IPR008193">
    <property type="entry name" value="RNA_pol_Rpb11_13-16kDa_CS"/>
</dbReference>
<dbReference type="PROSITE" id="PS52002">
    <property type="entry name" value="SM"/>
    <property type="match status" value="1"/>
</dbReference>
<dbReference type="InterPro" id="IPR001163">
    <property type="entry name" value="Sm_dom_euk/arc"/>
</dbReference>
<dbReference type="InterPro" id="IPR036603">
    <property type="entry name" value="RBP11-like"/>
</dbReference>
<keyword evidence="6" id="KW-0694">RNA-binding</keyword>
<evidence type="ECO:0000256" key="2">
    <source>
        <dbReference type="ARBA" id="ARBA00006850"/>
    </source>
</evidence>
<keyword evidence="10" id="KW-0687">Ribonucleoprotein</keyword>
<comment type="subcellular location">
    <subcellularLocation>
        <location evidence="1">Nucleus</location>
    </subcellularLocation>
</comment>
<dbReference type="Pfam" id="PF01423">
    <property type="entry name" value="LSM"/>
    <property type="match status" value="1"/>
</dbReference>
<evidence type="ECO:0000313" key="12">
    <source>
        <dbReference type="EMBL" id="TIC67255.1"/>
    </source>
</evidence>
<dbReference type="GO" id="GO:1990726">
    <property type="term" value="C:Lsm1-7-Pat1 complex"/>
    <property type="evidence" value="ECO:0007669"/>
    <property type="project" value="TreeGrafter"/>
</dbReference>
<organism evidence="12 13">
    <name type="scientific">Wallemia mellicola</name>
    <dbReference type="NCBI Taxonomy" id="1708541"/>
    <lineage>
        <taxon>Eukaryota</taxon>
        <taxon>Fungi</taxon>
        <taxon>Dikarya</taxon>
        <taxon>Basidiomycota</taxon>
        <taxon>Wallemiomycotina</taxon>
        <taxon>Wallemiomycetes</taxon>
        <taxon>Wallemiales</taxon>
        <taxon>Wallemiaceae</taxon>
        <taxon>Wallemia</taxon>
    </lineage>
</organism>
<dbReference type="GO" id="GO:0046983">
    <property type="term" value="F:protein dimerization activity"/>
    <property type="evidence" value="ECO:0007669"/>
    <property type="project" value="InterPro"/>
</dbReference>
<keyword evidence="7" id="KW-0804">Transcription</keyword>
<dbReference type="Gene3D" id="3.30.1360.10">
    <property type="entry name" value="RNA polymerase, RBP11-like subunit"/>
    <property type="match status" value="1"/>
</dbReference>
<name>A0A4T0PPF2_9BASI</name>
<dbReference type="Gene3D" id="2.30.30.100">
    <property type="match status" value="1"/>
</dbReference>
<evidence type="ECO:0000256" key="3">
    <source>
        <dbReference type="ARBA" id="ARBA00022478"/>
    </source>
</evidence>
<evidence type="ECO:0000256" key="1">
    <source>
        <dbReference type="ARBA" id="ARBA00004123"/>
    </source>
</evidence>
<dbReference type="GO" id="GO:0055029">
    <property type="term" value="C:nuclear DNA-directed RNA polymerase complex"/>
    <property type="evidence" value="ECO:0007669"/>
    <property type="project" value="UniProtKB-ARBA"/>
</dbReference>
<evidence type="ECO:0000256" key="5">
    <source>
        <dbReference type="ARBA" id="ARBA00022728"/>
    </source>
</evidence>
<dbReference type="CDD" id="cd07029">
    <property type="entry name" value="RNAP_I_III_AC19"/>
    <property type="match status" value="1"/>
</dbReference>
<dbReference type="GO" id="GO:0000956">
    <property type="term" value="P:nuclear-transcribed mRNA catabolic process"/>
    <property type="evidence" value="ECO:0007669"/>
    <property type="project" value="InterPro"/>
</dbReference>
<dbReference type="GO" id="GO:0003723">
    <property type="term" value="F:RNA binding"/>
    <property type="evidence" value="ECO:0007669"/>
    <property type="project" value="UniProtKB-KW"/>
</dbReference>
<dbReference type="PANTHER" id="PTHR10553">
    <property type="entry name" value="SMALL NUCLEAR RIBONUCLEOPROTEIN"/>
    <property type="match status" value="1"/>
</dbReference>
<proteinExistence type="inferred from homology"/>
<accession>A0A4T0PPF2</accession>
<gene>
    <name evidence="12" type="ORF">E3Q01_01333</name>
</gene>
<evidence type="ECO:0000259" key="11">
    <source>
        <dbReference type="PROSITE" id="PS52002"/>
    </source>
</evidence>
<evidence type="ECO:0000256" key="9">
    <source>
        <dbReference type="ARBA" id="ARBA00023242"/>
    </source>
</evidence>
<dbReference type="GO" id="GO:0005689">
    <property type="term" value="C:U12-type spliceosomal complex"/>
    <property type="evidence" value="ECO:0007669"/>
    <property type="project" value="TreeGrafter"/>
</dbReference>
<dbReference type="InterPro" id="IPR017132">
    <property type="entry name" value="Lsm7"/>
</dbReference>
<dbReference type="Proteomes" id="UP000310708">
    <property type="component" value="Unassembled WGS sequence"/>
</dbReference>
<keyword evidence="5" id="KW-0747">Spliceosome</keyword>
<comment type="similarity">
    <text evidence="2">Belongs to the snRNP Sm proteins family.</text>
</comment>
<evidence type="ECO:0000256" key="6">
    <source>
        <dbReference type="ARBA" id="ARBA00022884"/>
    </source>
</evidence>
<protein>
    <recommendedName>
        <fullName evidence="11">Sm domain-containing protein</fullName>
    </recommendedName>
</protein>
<dbReference type="PANTHER" id="PTHR10553:SF5">
    <property type="entry name" value="U6 SNRNA-ASSOCIATED SM-LIKE PROTEIN LSM7"/>
    <property type="match status" value="1"/>
</dbReference>
<dbReference type="GO" id="GO:0071004">
    <property type="term" value="C:U2-type prespliceosome"/>
    <property type="evidence" value="ECO:0007669"/>
    <property type="project" value="TreeGrafter"/>
</dbReference>
<dbReference type="InterPro" id="IPR044641">
    <property type="entry name" value="Lsm7/SmG-like"/>
</dbReference>
<evidence type="ECO:0000256" key="8">
    <source>
        <dbReference type="ARBA" id="ARBA00023187"/>
    </source>
</evidence>
<dbReference type="GO" id="GO:0000398">
    <property type="term" value="P:mRNA splicing, via spliceosome"/>
    <property type="evidence" value="ECO:0007669"/>
    <property type="project" value="InterPro"/>
</dbReference>
<dbReference type="GO" id="GO:0005688">
    <property type="term" value="C:U6 snRNP"/>
    <property type="evidence" value="ECO:0007669"/>
    <property type="project" value="TreeGrafter"/>
</dbReference>
<keyword evidence="3" id="KW-0240">DNA-directed RNA polymerase</keyword>
<sequence length="179" mass="20065">EYQLPGYADDLSTATFCLFNEDHTIGNTLRYILMKNGNVEFCGYSIPHPSEPKVHLRIQMYDNLSAIDALYKGLDDLENRLQITQRSDPSNKKPKKEAILDLSRFVDQSLRLKFQGGREATGILKGYDQLMNLVMDDVVEILQDGSSRTLGLVVLRGPAITVINPSDGSEEIANPFTQE</sequence>
<reference evidence="12 13" key="1">
    <citation type="submission" date="2019-03" db="EMBL/GenBank/DDBJ databases">
        <title>Sequencing 25 genomes of Wallemia mellicola.</title>
        <authorList>
            <person name="Gostincar C."/>
        </authorList>
    </citation>
    <scope>NUCLEOTIDE SEQUENCE [LARGE SCALE GENOMIC DNA]</scope>
    <source>
        <strain evidence="12 13">EXF-757</strain>
    </source>
</reference>
<dbReference type="PROSITE" id="PS01154">
    <property type="entry name" value="RNA_POL_L_13KD"/>
    <property type="match status" value="1"/>
</dbReference>
<dbReference type="InterPro" id="IPR022905">
    <property type="entry name" value="Rpo11-like"/>
</dbReference>
<dbReference type="InterPro" id="IPR047575">
    <property type="entry name" value="Sm"/>
</dbReference>
<dbReference type="InterPro" id="IPR010920">
    <property type="entry name" value="LSM_dom_sf"/>
</dbReference>
<evidence type="ECO:0000256" key="7">
    <source>
        <dbReference type="ARBA" id="ARBA00023163"/>
    </source>
</evidence>
<dbReference type="AlphaFoldDB" id="A0A4T0PPF2"/>
<keyword evidence="9" id="KW-0539">Nucleus</keyword>
<keyword evidence="8" id="KW-0508">mRNA splicing</keyword>
<dbReference type="SMART" id="SM00651">
    <property type="entry name" value="Sm"/>
    <property type="match status" value="1"/>
</dbReference>
<dbReference type="HAMAP" id="MF_00261">
    <property type="entry name" value="RNApol_arch_Rpo11"/>
    <property type="match status" value="1"/>
</dbReference>
<dbReference type="GO" id="GO:0006351">
    <property type="term" value="P:DNA-templated transcription"/>
    <property type="evidence" value="ECO:0007669"/>
    <property type="project" value="InterPro"/>
</dbReference>
<dbReference type="Pfam" id="PF13656">
    <property type="entry name" value="RNA_pol_L_2"/>
    <property type="match status" value="1"/>
</dbReference>
<dbReference type="InterPro" id="IPR033898">
    <property type="entry name" value="RNAP_AC19"/>
</dbReference>
<dbReference type="GO" id="GO:0071013">
    <property type="term" value="C:catalytic step 2 spliceosome"/>
    <property type="evidence" value="ECO:0007669"/>
    <property type="project" value="TreeGrafter"/>
</dbReference>
<keyword evidence="4" id="KW-0507">mRNA processing</keyword>
<feature type="non-terminal residue" evidence="12">
    <location>
        <position position="1"/>
    </location>
</feature>
<dbReference type="GO" id="GO:0003899">
    <property type="term" value="F:DNA-directed RNA polymerase activity"/>
    <property type="evidence" value="ECO:0007669"/>
    <property type="project" value="InterPro"/>
</dbReference>
<dbReference type="CDD" id="cd01729">
    <property type="entry name" value="LSm7"/>
    <property type="match status" value="1"/>
</dbReference>
<dbReference type="SUPFAM" id="SSF55257">
    <property type="entry name" value="RBP11-like subunits of RNA polymerase"/>
    <property type="match status" value="1"/>
</dbReference>
<evidence type="ECO:0000313" key="13">
    <source>
        <dbReference type="Proteomes" id="UP000310708"/>
    </source>
</evidence>
<feature type="domain" description="Sm" evidence="11">
    <location>
        <begin position="97"/>
        <end position="169"/>
    </location>
</feature>
<dbReference type="EMBL" id="SPRX01000012">
    <property type="protein sequence ID" value="TIC67255.1"/>
    <property type="molecule type" value="Genomic_DNA"/>
</dbReference>
<evidence type="ECO:0000256" key="10">
    <source>
        <dbReference type="ARBA" id="ARBA00023274"/>
    </source>
</evidence>
<dbReference type="GO" id="GO:0003677">
    <property type="term" value="F:DNA binding"/>
    <property type="evidence" value="ECO:0007669"/>
    <property type="project" value="InterPro"/>
</dbReference>
<dbReference type="SUPFAM" id="SSF50182">
    <property type="entry name" value="Sm-like ribonucleoproteins"/>
    <property type="match status" value="1"/>
</dbReference>
<dbReference type="InterPro" id="IPR009025">
    <property type="entry name" value="RBP11-like_dimer"/>
</dbReference>
<comment type="caution">
    <text evidence="12">The sequence shown here is derived from an EMBL/GenBank/DDBJ whole genome shotgun (WGS) entry which is preliminary data.</text>
</comment>